<dbReference type="EMBL" id="SRLO01000710">
    <property type="protein sequence ID" value="TNN48110.1"/>
    <property type="molecule type" value="Genomic_DNA"/>
</dbReference>
<accession>A0A4Z2G4P5</accession>
<organism evidence="1 2">
    <name type="scientific">Liparis tanakae</name>
    <name type="common">Tanaka's snailfish</name>
    <dbReference type="NCBI Taxonomy" id="230148"/>
    <lineage>
        <taxon>Eukaryota</taxon>
        <taxon>Metazoa</taxon>
        <taxon>Chordata</taxon>
        <taxon>Craniata</taxon>
        <taxon>Vertebrata</taxon>
        <taxon>Euteleostomi</taxon>
        <taxon>Actinopterygii</taxon>
        <taxon>Neopterygii</taxon>
        <taxon>Teleostei</taxon>
        <taxon>Neoteleostei</taxon>
        <taxon>Acanthomorphata</taxon>
        <taxon>Eupercaria</taxon>
        <taxon>Perciformes</taxon>
        <taxon>Cottioidei</taxon>
        <taxon>Cottales</taxon>
        <taxon>Liparidae</taxon>
        <taxon>Liparis</taxon>
    </lineage>
</organism>
<evidence type="ECO:0000313" key="2">
    <source>
        <dbReference type="Proteomes" id="UP000314294"/>
    </source>
</evidence>
<protein>
    <submittedName>
        <fullName evidence="1">Uncharacterized protein</fullName>
    </submittedName>
</protein>
<gene>
    <name evidence="1" type="ORF">EYF80_041681</name>
</gene>
<sequence>MSRRSSSCSSVPIIFPCNGHLRSTSQRVTMMRMRVSSLVPAPCGHITTRHSIDCSSDIFSSDSPQQ</sequence>
<name>A0A4Z2G4P5_9TELE</name>
<comment type="caution">
    <text evidence="1">The sequence shown here is derived from an EMBL/GenBank/DDBJ whole genome shotgun (WGS) entry which is preliminary data.</text>
</comment>
<reference evidence="1 2" key="1">
    <citation type="submission" date="2019-03" db="EMBL/GenBank/DDBJ databases">
        <title>First draft genome of Liparis tanakae, snailfish: a comprehensive survey of snailfish specific genes.</title>
        <authorList>
            <person name="Kim W."/>
            <person name="Song I."/>
            <person name="Jeong J.-H."/>
            <person name="Kim D."/>
            <person name="Kim S."/>
            <person name="Ryu S."/>
            <person name="Song J.Y."/>
            <person name="Lee S.K."/>
        </authorList>
    </citation>
    <scope>NUCLEOTIDE SEQUENCE [LARGE SCALE GENOMIC DNA]</scope>
    <source>
        <tissue evidence="1">Muscle</tissue>
    </source>
</reference>
<proteinExistence type="predicted"/>
<keyword evidence="2" id="KW-1185">Reference proteome</keyword>
<dbReference type="Proteomes" id="UP000314294">
    <property type="component" value="Unassembled WGS sequence"/>
</dbReference>
<evidence type="ECO:0000313" key="1">
    <source>
        <dbReference type="EMBL" id="TNN48110.1"/>
    </source>
</evidence>
<dbReference type="AlphaFoldDB" id="A0A4Z2G4P5"/>